<evidence type="ECO:0000313" key="3">
    <source>
        <dbReference type="Proteomes" id="UP000289946"/>
    </source>
</evidence>
<protein>
    <submittedName>
        <fullName evidence="2">Glycosyltransferase family 2 protein</fullName>
    </submittedName>
</protein>
<dbReference type="InterPro" id="IPR001173">
    <property type="entry name" value="Glyco_trans_2-like"/>
</dbReference>
<comment type="caution">
    <text evidence="2">The sequence shown here is derived from an EMBL/GenBank/DDBJ whole genome shotgun (WGS) entry which is preliminary data.</text>
</comment>
<reference evidence="2 3" key="1">
    <citation type="submission" date="2018-10" db="EMBL/GenBank/DDBJ databases">
        <title>Bradyrhizobium sp. nov., isolated from effective nodules of peanut in China.</title>
        <authorList>
            <person name="Li Y."/>
        </authorList>
    </citation>
    <scope>NUCLEOTIDE SEQUENCE [LARGE SCALE GENOMIC DNA]</scope>
    <source>
        <strain evidence="2 3">CCBAU 51781</strain>
    </source>
</reference>
<dbReference type="Pfam" id="PF00535">
    <property type="entry name" value="Glycos_transf_2"/>
    <property type="match status" value="1"/>
</dbReference>
<proteinExistence type="predicted"/>
<dbReference type="EMBL" id="RDRA01000006">
    <property type="protein sequence ID" value="RXG96250.1"/>
    <property type="molecule type" value="Genomic_DNA"/>
</dbReference>
<name>A0ABY0DMP4_9BRAD</name>
<dbReference type="PANTHER" id="PTHR22916">
    <property type="entry name" value="GLYCOSYLTRANSFERASE"/>
    <property type="match status" value="1"/>
</dbReference>
<accession>A0ABY0DMP4</accession>
<evidence type="ECO:0000259" key="1">
    <source>
        <dbReference type="Pfam" id="PF00535"/>
    </source>
</evidence>
<dbReference type="Proteomes" id="UP000289946">
    <property type="component" value="Unassembled WGS sequence"/>
</dbReference>
<dbReference type="InterPro" id="IPR029044">
    <property type="entry name" value="Nucleotide-diphossugar_trans"/>
</dbReference>
<evidence type="ECO:0000313" key="2">
    <source>
        <dbReference type="EMBL" id="RXG96250.1"/>
    </source>
</evidence>
<feature type="domain" description="Glycosyltransferase 2-like" evidence="1">
    <location>
        <begin position="15"/>
        <end position="180"/>
    </location>
</feature>
<sequence length="353" mass="39421">MINFAVMEQSLPRVSVVTPVFNGAKYLRACIESVLAQTYPNLDYTIVDNCSTDGSLEIAQEYARKHPRVKVHANKEFVGAIESHNIAFRLISADAKYCKLLSADDWIYPECISKLVDVAERHPSVGIVGSYAINAYGIPWGRQPLGEEVLDGRWAVRSFLLGSLDCFFTPSSVLYRASLVRSEHAFFPGRAPSADLEACLNCLRRSDLGFVHQILTFERIHNEAISAKVSAVNSQLMDRLRILLAFGPSFLDQAELKSRTEEQLSDYYSVLAVACVNFRNKEFWRLHRVGLTELGYSICSPRLAGAIVAKFLDLALNPKSTVERILRRVKTGQVRHTGAEAGSNSIRSFDSQR</sequence>
<dbReference type="Gene3D" id="3.90.550.10">
    <property type="entry name" value="Spore Coat Polysaccharide Biosynthesis Protein SpsA, Chain A"/>
    <property type="match status" value="1"/>
</dbReference>
<organism evidence="2 3">
    <name type="scientific">Bradyrhizobium zhanjiangense</name>
    <dbReference type="NCBI Taxonomy" id="1325107"/>
    <lineage>
        <taxon>Bacteria</taxon>
        <taxon>Pseudomonadati</taxon>
        <taxon>Pseudomonadota</taxon>
        <taxon>Alphaproteobacteria</taxon>
        <taxon>Hyphomicrobiales</taxon>
        <taxon>Nitrobacteraceae</taxon>
        <taxon>Bradyrhizobium</taxon>
    </lineage>
</organism>
<keyword evidence="3" id="KW-1185">Reference proteome</keyword>
<gene>
    <name evidence="2" type="ORF">EAS62_11620</name>
</gene>
<dbReference type="CDD" id="cd00761">
    <property type="entry name" value="Glyco_tranf_GTA_type"/>
    <property type="match status" value="1"/>
</dbReference>
<dbReference type="PANTHER" id="PTHR22916:SF3">
    <property type="entry name" value="UDP-GLCNAC:BETAGAL BETA-1,3-N-ACETYLGLUCOSAMINYLTRANSFERASE-LIKE PROTEIN 1"/>
    <property type="match status" value="1"/>
</dbReference>
<dbReference type="SUPFAM" id="SSF53448">
    <property type="entry name" value="Nucleotide-diphospho-sugar transferases"/>
    <property type="match status" value="1"/>
</dbReference>